<evidence type="ECO:0000256" key="2">
    <source>
        <dbReference type="ARBA" id="ARBA00023235"/>
    </source>
</evidence>
<dbReference type="PANTHER" id="PTHR48100">
    <property type="entry name" value="BROAD-SPECIFICITY PHOSPHATASE YOR283W-RELATED"/>
    <property type="match status" value="1"/>
</dbReference>
<dbReference type="PANTHER" id="PTHR48100:SF1">
    <property type="entry name" value="HISTIDINE PHOSPHATASE FAMILY PROTEIN-RELATED"/>
    <property type="match status" value="1"/>
</dbReference>
<dbReference type="PROSITE" id="PS00175">
    <property type="entry name" value="PG_MUTASE"/>
    <property type="match status" value="1"/>
</dbReference>
<dbReference type="InterPro" id="IPR013078">
    <property type="entry name" value="His_Pase_superF_clade-1"/>
</dbReference>
<dbReference type="PIRSF" id="PIRSF000709">
    <property type="entry name" value="6PFK_2-Ptase"/>
    <property type="match status" value="1"/>
</dbReference>
<dbReference type="InterPro" id="IPR001345">
    <property type="entry name" value="PG/BPGM_mutase_AS"/>
</dbReference>
<name>A0ABT2YYI4_9RHOB</name>
<dbReference type="InterPro" id="IPR050275">
    <property type="entry name" value="PGM_Phosphatase"/>
</dbReference>
<dbReference type="RefSeq" id="WP_263720305.1">
    <property type="nucleotide sequence ID" value="NZ_JAOWLA010000002.1"/>
</dbReference>
<dbReference type="SUPFAM" id="SSF53254">
    <property type="entry name" value="Phosphoglycerate mutase-like"/>
    <property type="match status" value="1"/>
</dbReference>
<dbReference type="CDD" id="cd07067">
    <property type="entry name" value="HP_PGM_like"/>
    <property type="match status" value="1"/>
</dbReference>
<comment type="caution">
    <text evidence="3">The sequence shown here is derived from an EMBL/GenBank/DDBJ whole genome shotgun (WGS) entry which is preliminary data.</text>
</comment>
<gene>
    <name evidence="3" type="ORF">OE647_03700</name>
</gene>
<keyword evidence="4" id="KW-1185">Reference proteome</keyword>
<dbReference type="Pfam" id="PF00300">
    <property type="entry name" value="His_Phos_1"/>
    <property type="match status" value="1"/>
</dbReference>
<proteinExistence type="predicted"/>
<accession>A0ABT2YYI4</accession>
<organism evidence="3 4">
    <name type="scientific">Albidovulum sediminicola</name>
    <dbReference type="NCBI Taxonomy" id="2984331"/>
    <lineage>
        <taxon>Bacteria</taxon>
        <taxon>Pseudomonadati</taxon>
        <taxon>Pseudomonadota</taxon>
        <taxon>Alphaproteobacteria</taxon>
        <taxon>Rhodobacterales</taxon>
        <taxon>Paracoccaceae</taxon>
        <taxon>Albidovulum</taxon>
    </lineage>
</organism>
<dbReference type="SMART" id="SM00855">
    <property type="entry name" value="PGAM"/>
    <property type="match status" value="1"/>
</dbReference>
<dbReference type="Proteomes" id="UP001652503">
    <property type="component" value="Unassembled WGS sequence"/>
</dbReference>
<dbReference type="InterPro" id="IPR029033">
    <property type="entry name" value="His_PPase_superfam"/>
</dbReference>
<keyword evidence="1" id="KW-0324">Glycolysis</keyword>
<evidence type="ECO:0000313" key="4">
    <source>
        <dbReference type="Proteomes" id="UP001652503"/>
    </source>
</evidence>
<sequence>MLACPELFVLRHGETLWNAEGRIQGALDSPLTERGIAQARRQAQILADLGLGPRTHRFYVSPQGRARQTAGIVLSPLGVNPEVDTRLREIAMGAYEGLTRDEIRQRFPGAFDEQDPFLWYDTAPRGEGFAALQARVENFLAGLTGPSVIIAHGMLSRFLRGAVLGLELEGIAALPGGQGVVYHLQDGHHRRLD</sequence>
<dbReference type="EMBL" id="JAOWLA010000002">
    <property type="protein sequence ID" value="MCV2863842.1"/>
    <property type="molecule type" value="Genomic_DNA"/>
</dbReference>
<evidence type="ECO:0000313" key="3">
    <source>
        <dbReference type="EMBL" id="MCV2863842.1"/>
    </source>
</evidence>
<dbReference type="Gene3D" id="3.40.50.1240">
    <property type="entry name" value="Phosphoglycerate mutase-like"/>
    <property type="match status" value="1"/>
</dbReference>
<evidence type="ECO:0000256" key="1">
    <source>
        <dbReference type="ARBA" id="ARBA00023152"/>
    </source>
</evidence>
<reference evidence="3 4" key="1">
    <citation type="submission" date="2022-10" db="EMBL/GenBank/DDBJ databases">
        <title>Defluviimonas sp. nov., isolated from ocean surface water.</title>
        <authorList>
            <person name="He W."/>
            <person name="Wang L."/>
            <person name="Zhang D.-F."/>
        </authorList>
    </citation>
    <scope>NUCLEOTIDE SEQUENCE [LARGE SCALE GENOMIC DNA]</scope>
    <source>
        <strain evidence="3 4">WL0075</strain>
    </source>
</reference>
<keyword evidence="2" id="KW-0413">Isomerase</keyword>
<protein>
    <submittedName>
        <fullName evidence="3">Histidine phosphatase family protein</fullName>
    </submittedName>
</protein>